<protein>
    <submittedName>
        <fullName evidence="1">Uncharacterized protein</fullName>
    </submittedName>
</protein>
<organism evidence="1 2">
    <name type="scientific">Leptospira inadai serovar Lyme str. 10</name>
    <dbReference type="NCBI Taxonomy" id="1049790"/>
    <lineage>
        <taxon>Bacteria</taxon>
        <taxon>Pseudomonadati</taxon>
        <taxon>Spirochaetota</taxon>
        <taxon>Spirochaetia</taxon>
        <taxon>Leptospirales</taxon>
        <taxon>Leptospiraceae</taxon>
        <taxon>Leptospira</taxon>
    </lineage>
</organism>
<dbReference type="EMBL" id="AHMM02000023">
    <property type="protein sequence ID" value="EQA36102.1"/>
    <property type="molecule type" value="Genomic_DNA"/>
</dbReference>
<reference evidence="1 2" key="1">
    <citation type="submission" date="2013-05" db="EMBL/GenBank/DDBJ databases">
        <authorList>
            <person name="Harkins D.M."/>
            <person name="Durkin A.S."/>
            <person name="Brinkac L.M."/>
            <person name="Haft D.H."/>
            <person name="Selengut J.D."/>
            <person name="Sanka R."/>
            <person name="DePew J."/>
            <person name="Purushe J."/>
            <person name="Hartskeerl R.A."/>
            <person name="Ahmed A."/>
            <person name="van der Linden H."/>
            <person name="Goris M.G.A."/>
            <person name="Vinetz J.M."/>
            <person name="Sutton G.G."/>
            <person name="Nierman W.C."/>
            <person name="Fouts D.E."/>
        </authorList>
    </citation>
    <scope>NUCLEOTIDE SEQUENCE [LARGE SCALE GENOMIC DNA]</scope>
    <source>
        <strain evidence="1 2">10</strain>
    </source>
</reference>
<sequence>MFCVSLLLVFHCGSDVRSRMLELKKNGKFLELSILCAAHPELEYKDICDEALKETSLIIDGILSQKADLPFLRISVDQKTGKQIEELLSKNAQLREKYLPLWKKFTQE</sequence>
<dbReference type="AlphaFoldDB" id="V6HAB9"/>
<name>V6HAB9_9LEPT</name>
<dbReference type="STRING" id="1049790.LEP1GSC047_3286"/>
<dbReference type="Proteomes" id="UP000018719">
    <property type="component" value="Unassembled WGS sequence"/>
</dbReference>
<evidence type="ECO:0000313" key="1">
    <source>
        <dbReference type="EMBL" id="EQA36102.1"/>
    </source>
</evidence>
<comment type="caution">
    <text evidence="1">The sequence shown here is derived from an EMBL/GenBank/DDBJ whole genome shotgun (WGS) entry which is preliminary data.</text>
</comment>
<gene>
    <name evidence="1" type="ORF">LEP1GSC047_3286</name>
</gene>
<accession>V6HAB9</accession>
<evidence type="ECO:0000313" key="2">
    <source>
        <dbReference type="Proteomes" id="UP000018719"/>
    </source>
</evidence>
<proteinExistence type="predicted"/>